<name>A0A9D4KW53_DREPO</name>
<dbReference type="EMBL" id="JAIWYP010000003">
    <property type="protein sequence ID" value="KAH3846768.1"/>
    <property type="molecule type" value="Genomic_DNA"/>
</dbReference>
<evidence type="ECO:0000313" key="2">
    <source>
        <dbReference type="EMBL" id="KAH3846768.1"/>
    </source>
</evidence>
<accession>A0A9D4KW53</accession>
<dbReference type="Gene3D" id="2.80.10.50">
    <property type="match status" value="1"/>
</dbReference>
<sequence>MSEPFLIKHMSSGRFFHPESGKNNPRDNTEIVLHSDIHAHMRWKFVRVHDNWGYIQHVASGKIIHPLGGSLCSGNETGLVLHNDRHQGAPFSLDACNHHVIHKGGKFAHPQGGSPCAGDGTKVVLHSDVTRYDSINGRKGGREVGRKEGRKEGREGGRKVGRKVPSMDACKSERKNS</sequence>
<gene>
    <name evidence="2" type="ORF">DPMN_089074</name>
</gene>
<dbReference type="CDD" id="cd23417">
    <property type="entry name" value="beta-trefoil_Ricin_MytiLec-like"/>
    <property type="match status" value="1"/>
</dbReference>
<reference evidence="2" key="1">
    <citation type="journal article" date="2019" name="bioRxiv">
        <title>The Genome of the Zebra Mussel, Dreissena polymorpha: A Resource for Invasive Species Research.</title>
        <authorList>
            <person name="McCartney M.A."/>
            <person name="Auch B."/>
            <person name="Kono T."/>
            <person name="Mallez S."/>
            <person name="Zhang Y."/>
            <person name="Obille A."/>
            <person name="Becker A."/>
            <person name="Abrahante J.E."/>
            <person name="Garbe J."/>
            <person name="Badalamenti J.P."/>
            <person name="Herman A."/>
            <person name="Mangelson H."/>
            <person name="Liachko I."/>
            <person name="Sullivan S."/>
            <person name="Sone E.D."/>
            <person name="Koren S."/>
            <person name="Silverstein K.A.T."/>
            <person name="Beckman K.B."/>
            <person name="Gohl D.M."/>
        </authorList>
    </citation>
    <scope>NUCLEOTIDE SEQUENCE</scope>
    <source>
        <strain evidence="2">Duluth1</strain>
        <tissue evidence="2">Whole animal</tissue>
    </source>
</reference>
<evidence type="ECO:0000313" key="3">
    <source>
        <dbReference type="Proteomes" id="UP000828390"/>
    </source>
</evidence>
<feature type="compositionally biased region" description="Basic and acidic residues" evidence="1">
    <location>
        <begin position="140"/>
        <end position="158"/>
    </location>
</feature>
<dbReference type="Proteomes" id="UP000828390">
    <property type="component" value="Unassembled WGS sequence"/>
</dbReference>
<comment type="caution">
    <text evidence="2">The sequence shown here is derived from an EMBL/GenBank/DDBJ whole genome shotgun (WGS) entry which is preliminary data.</text>
</comment>
<keyword evidence="3" id="KW-1185">Reference proteome</keyword>
<feature type="region of interest" description="Disordered" evidence="1">
    <location>
        <begin position="133"/>
        <end position="177"/>
    </location>
</feature>
<evidence type="ECO:0000256" key="1">
    <source>
        <dbReference type="SAM" id="MobiDB-lite"/>
    </source>
</evidence>
<reference evidence="2" key="2">
    <citation type="submission" date="2020-11" db="EMBL/GenBank/DDBJ databases">
        <authorList>
            <person name="McCartney M.A."/>
            <person name="Auch B."/>
            <person name="Kono T."/>
            <person name="Mallez S."/>
            <person name="Becker A."/>
            <person name="Gohl D.M."/>
            <person name="Silverstein K.A.T."/>
            <person name="Koren S."/>
            <person name="Bechman K.B."/>
            <person name="Herman A."/>
            <person name="Abrahante J.E."/>
            <person name="Garbe J."/>
        </authorList>
    </citation>
    <scope>NUCLEOTIDE SEQUENCE</scope>
    <source>
        <strain evidence="2">Duluth1</strain>
        <tissue evidence="2">Whole animal</tissue>
    </source>
</reference>
<proteinExistence type="predicted"/>
<dbReference type="AlphaFoldDB" id="A0A9D4KW53"/>
<organism evidence="2 3">
    <name type="scientific">Dreissena polymorpha</name>
    <name type="common">Zebra mussel</name>
    <name type="synonym">Mytilus polymorpha</name>
    <dbReference type="NCBI Taxonomy" id="45954"/>
    <lineage>
        <taxon>Eukaryota</taxon>
        <taxon>Metazoa</taxon>
        <taxon>Spiralia</taxon>
        <taxon>Lophotrochozoa</taxon>
        <taxon>Mollusca</taxon>
        <taxon>Bivalvia</taxon>
        <taxon>Autobranchia</taxon>
        <taxon>Heteroconchia</taxon>
        <taxon>Euheterodonta</taxon>
        <taxon>Imparidentia</taxon>
        <taxon>Neoheterodontei</taxon>
        <taxon>Myida</taxon>
        <taxon>Dreissenoidea</taxon>
        <taxon>Dreissenidae</taxon>
        <taxon>Dreissena</taxon>
    </lineage>
</organism>
<protein>
    <submittedName>
        <fullName evidence="2">Uncharacterized protein</fullName>
    </submittedName>
</protein>